<proteinExistence type="predicted"/>
<gene>
    <name evidence="1" type="ORF">DSM106972_012620</name>
</gene>
<comment type="caution">
    <text evidence="1">The sequence shown here is derived from an EMBL/GenBank/DDBJ whole genome shotgun (WGS) entry which is preliminary data.</text>
</comment>
<evidence type="ECO:0000313" key="2">
    <source>
        <dbReference type="Proteomes" id="UP000271624"/>
    </source>
</evidence>
<dbReference type="RefSeq" id="WP_127079900.1">
    <property type="nucleotide sequence ID" value="NZ_RSCL01000002.1"/>
</dbReference>
<accession>A0A3S1CRW3</accession>
<name>A0A3S1CRW3_9CYAN</name>
<evidence type="ECO:0000313" key="1">
    <source>
        <dbReference type="EMBL" id="RUT09209.1"/>
    </source>
</evidence>
<dbReference type="EMBL" id="RSCL01000002">
    <property type="protein sequence ID" value="RUT09209.1"/>
    <property type="molecule type" value="Genomic_DNA"/>
</dbReference>
<reference evidence="1" key="1">
    <citation type="submission" date="2018-12" db="EMBL/GenBank/DDBJ databases">
        <authorList>
            <person name="Will S."/>
            <person name="Neumann-Schaal M."/>
            <person name="Henke P."/>
        </authorList>
    </citation>
    <scope>NUCLEOTIDE SEQUENCE</scope>
    <source>
        <strain evidence="1">PCC 7102</strain>
    </source>
</reference>
<organism evidence="1 2">
    <name type="scientific">Dulcicalothrix desertica PCC 7102</name>
    <dbReference type="NCBI Taxonomy" id="232991"/>
    <lineage>
        <taxon>Bacteria</taxon>
        <taxon>Bacillati</taxon>
        <taxon>Cyanobacteriota</taxon>
        <taxon>Cyanophyceae</taxon>
        <taxon>Nostocales</taxon>
        <taxon>Calotrichaceae</taxon>
        <taxon>Dulcicalothrix</taxon>
    </lineage>
</organism>
<sequence>MSNNHINHKILVPSVHFLAFNLQESEVIKLKSNRRRISKDWLWETCDNIVSTIIQQQLNIKNYLELNKQP</sequence>
<dbReference type="AlphaFoldDB" id="A0A3S1CRW3"/>
<protein>
    <submittedName>
        <fullName evidence="1">Uncharacterized protein</fullName>
    </submittedName>
</protein>
<keyword evidence="2" id="KW-1185">Reference proteome</keyword>
<dbReference type="Proteomes" id="UP000271624">
    <property type="component" value="Unassembled WGS sequence"/>
</dbReference>
<reference evidence="1" key="2">
    <citation type="journal article" date="2019" name="Genome Biol. Evol.">
        <title>Day and night: Metabolic profiles and evolutionary relationships of six axenic non-marine cyanobacteria.</title>
        <authorList>
            <person name="Will S.E."/>
            <person name="Henke P."/>
            <person name="Boedeker C."/>
            <person name="Huang S."/>
            <person name="Brinkmann H."/>
            <person name="Rohde M."/>
            <person name="Jarek M."/>
            <person name="Friedl T."/>
            <person name="Seufert S."/>
            <person name="Schumacher M."/>
            <person name="Overmann J."/>
            <person name="Neumann-Schaal M."/>
            <person name="Petersen J."/>
        </authorList>
    </citation>
    <scope>NUCLEOTIDE SEQUENCE [LARGE SCALE GENOMIC DNA]</scope>
    <source>
        <strain evidence="1">PCC 7102</strain>
    </source>
</reference>